<dbReference type="FunFam" id="3.40.50.720:FF:000085">
    <property type="entry name" value="Dihydroflavonol reductase"/>
    <property type="match status" value="1"/>
</dbReference>
<feature type="domain" description="NAD-dependent epimerase/dehydratase" evidence="3">
    <location>
        <begin position="7"/>
        <end position="250"/>
    </location>
</feature>
<organism evidence="4 5">
    <name type="scientific">Conidiobolus coronatus (strain ATCC 28846 / CBS 209.66 / NRRL 28638)</name>
    <name type="common">Delacroixia coronata</name>
    <dbReference type="NCBI Taxonomy" id="796925"/>
    <lineage>
        <taxon>Eukaryota</taxon>
        <taxon>Fungi</taxon>
        <taxon>Fungi incertae sedis</taxon>
        <taxon>Zoopagomycota</taxon>
        <taxon>Entomophthoromycotina</taxon>
        <taxon>Entomophthoromycetes</taxon>
        <taxon>Entomophthorales</taxon>
        <taxon>Ancylistaceae</taxon>
        <taxon>Conidiobolus</taxon>
    </lineage>
</organism>
<dbReference type="EMBL" id="KQ964464">
    <property type="protein sequence ID" value="KXN71920.1"/>
    <property type="molecule type" value="Genomic_DNA"/>
</dbReference>
<keyword evidence="1" id="KW-0560">Oxidoreductase</keyword>
<dbReference type="SUPFAM" id="SSF51735">
    <property type="entry name" value="NAD(P)-binding Rossmann-fold domains"/>
    <property type="match status" value="1"/>
</dbReference>
<evidence type="ECO:0000259" key="3">
    <source>
        <dbReference type="Pfam" id="PF01370"/>
    </source>
</evidence>
<evidence type="ECO:0000256" key="2">
    <source>
        <dbReference type="ARBA" id="ARBA00023445"/>
    </source>
</evidence>
<dbReference type="InterPro" id="IPR050425">
    <property type="entry name" value="NAD(P)_dehydrat-like"/>
</dbReference>
<comment type="similarity">
    <text evidence="2">Belongs to the NAD(P)-dependent epimerase/dehydratase family. Dihydroflavonol-4-reductase subfamily.</text>
</comment>
<evidence type="ECO:0000313" key="5">
    <source>
        <dbReference type="Proteomes" id="UP000070444"/>
    </source>
</evidence>
<evidence type="ECO:0000256" key="1">
    <source>
        <dbReference type="ARBA" id="ARBA00023002"/>
    </source>
</evidence>
<dbReference type="OMA" id="NEAHYTI"/>
<dbReference type="OrthoDB" id="2735536at2759"/>
<sequence>MVNSTKVLVTGGNGFLAFRLVSQLLEKQYYVITSVRSQDPSKVAKLHGLQKKFPNQLELFTADLLVPGSLDEPISKVDAIFHTATPVIFGKNDDFENNMLKPAVDGLQNVLNSALKSQTVKTIVLTSALMAVYPIPTPVRTYTEEDWAPIDKLEEGPYQYSKVKAERIFWDFIEAHKDRFRGVALNPTLILGPYTDFENEVSTPYQHNDTFIIPYITSNATSYPAGNLTLVDVRDAAKAHIDALEQPQASGRYLLCSASITWTQFIEALKKNFPNIQSPPQMGEDPVELRTIDCTKAKKDLKFDFIPYEKTIADTARQYF</sequence>
<keyword evidence="5" id="KW-1185">Reference proteome</keyword>
<proteinExistence type="inferred from homology"/>
<protein>
    <submittedName>
        <fullName evidence="4">NAD(P)-binding protein</fullName>
    </submittedName>
</protein>
<dbReference type="Pfam" id="PF01370">
    <property type="entry name" value="Epimerase"/>
    <property type="match status" value="1"/>
</dbReference>
<dbReference type="PANTHER" id="PTHR10366:SF564">
    <property type="entry name" value="STEROL-4-ALPHA-CARBOXYLATE 3-DEHYDROGENASE, DECARBOXYLATING"/>
    <property type="match status" value="1"/>
</dbReference>
<dbReference type="InterPro" id="IPR001509">
    <property type="entry name" value="Epimerase_deHydtase"/>
</dbReference>
<dbReference type="Gene3D" id="3.40.50.720">
    <property type="entry name" value="NAD(P)-binding Rossmann-like Domain"/>
    <property type="match status" value="1"/>
</dbReference>
<dbReference type="STRING" id="796925.A0A137PA99"/>
<dbReference type="GO" id="GO:0016616">
    <property type="term" value="F:oxidoreductase activity, acting on the CH-OH group of donors, NAD or NADP as acceptor"/>
    <property type="evidence" value="ECO:0007669"/>
    <property type="project" value="TreeGrafter"/>
</dbReference>
<accession>A0A137PA99</accession>
<reference evidence="4 5" key="1">
    <citation type="journal article" date="2015" name="Genome Biol. Evol.">
        <title>Phylogenomic analyses indicate that early fungi evolved digesting cell walls of algal ancestors of land plants.</title>
        <authorList>
            <person name="Chang Y."/>
            <person name="Wang S."/>
            <person name="Sekimoto S."/>
            <person name="Aerts A.L."/>
            <person name="Choi C."/>
            <person name="Clum A."/>
            <person name="LaButti K.M."/>
            <person name="Lindquist E.A."/>
            <person name="Yee Ngan C."/>
            <person name="Ohm R.A."/>
            <person name="Salamov A.A."/>
            <person name="Grigoriev I.V."/>
            <person name="Spatafora J.W."/>
            <person name="Berbee M.L."/>
        </authorList>
    </citation>
    <scope>NUCLEOTIDE SEQUENCE [LARGE SCALE GENOMIC DNA]</scope>
    <source>
        <strain evidence="4 5">NRRL 28638</strain>
    </source>
</reference>
<gene>
    <name evidence="4" type="ORF">CONCODRAFT_56963</name>
</gene>
<dbReference type="PANTHER" id="PTHR10366">
    <property type="entry name" value="NAD DEPENDENT EPIMERASE/DEHYDRATASE"/>
    <property type="match status" value="1"/>
</dbReference>
<dbReference type="Proteomes" id="UP000070444">
    <property type="component" value="Unassembled WGS sequence"/>
</dbReference>
<dbReference type="AlphaFoldDB" id="A0A137PA99"/>
<evidence type="ECO:0000313" key="4">
    <source>
        <dbReference type="EMBL" id="KXN71920.1"/>
    </source>
</evidence>
<dbReference type="InterPro" id="IPR036291">
    <property type="entry name" value="NAD(P)-bd_dom_sf"/>
</dbReference>
<name>A0A137PA99_CONC2</name>